<dbReference type="Gene3D" id="3.40.50.1000">
    <property type="entry name" value="HAD superfamily/HAD-like"/>
    <property type="match status" value="1"/>
</dbReference>
<dbReference type="RefSeq" id="WP_089970775.1">
    <property type="nucleotide sequence ID" value="NZ_FNJM01000008.1"/>
</dbReference>
<dbReference type="AlphaFoldDB" id="A0A1H0TYI9"/>
<keyword evidence="2" id="KW-1185">Reference proteome</keyword>
<dbReference type="CDD" id="cd07518">
    <property type="entry name" value="HAD_YbiV-Like"/>
    <property type="match status" value="1"/>
</dbReference>
<dbReference type="InterPro" id="IPR000150">
    <property type="entry name" value="Cof"/>
</dbReference>
<organism evidence="1 2">
    <name type="scientific">Clostridium gasigenes</name>
    <dbReference type="NCBI Taxonomy" id="94869"/>
    <lineage>
        <taxon>Bacteria</taxon>
        <taxon>Bacillati</taxon>
        <taxon>Bacillota</taxon>
        <taxon>Clostridia</taxon>
        <taxon>Eubacteriales</taxon>
        <taxon>Clostridiaceae</taxon>
        <taxon>Clostridium</taxon>
    </lineage>
</organism>
<evidence type="ECO:0008006" key="3">
    <source>
        <dbReference type="Google" id="ProtNLM"/>
    </source>
</evidence>
<dbReference type="STRING" id="94869.SAMN04488529_108124"/>
<dbReference type="InterPro" id="IPR036412">
    <property type="entry name" value="HAD-like_sf"/>
</dbReference>
<name>A0A1H0TYI9_9CLOT</name>
<dbReference type="GO" id="GO:0005829">
    <property type="term" value="C:cytosol"/>
    <property type="evidence" value="ECO:0007669"/>
    <property type="project" value="TreeGrafter"/>
</dbReference>
<dbReference type="PANTHER" id="PTHR10000:SF8">
    <property type="entry name" value="HAD SUPERFAMILY HYDROLASE-LIKE, TYPE 3"/>
    <property type="match status" value="1"/>
</dbReference>
<reference evidence="1 2" key="1">
    <citation type="submission" date="2016-10" db="EMBL/GenBank/DDBJ databases">
        <authorList>
            <person name="de Groot N.N."/>
        </authorList>
    </citation>
    <scope>NUCLEOTIDE SEQUENCE [LARGE SCALE GENOMIC DNA]</scope>
    <source>
        <strain evidence="1 2">DSM 12272</strain>
    </source>
</reference>
<dbReference type="SUPFAM" id="SSF56784">
    <property type="entry name" value="HAD-like"/>
    <property type="match status" value="1"/>
</dbReference>
<dbReference type="GO" id="GO:0016791">
    <property type="term" value="F:phosphatase activity"/>
    <property type="evidence" value="ECO:0007669"/>
    <property type="project" value="TreeGrafter"/>
</dbReference>
<dbReference type="OrthoDB" id="9781413at2"/>
<dbReference type="Gene3D" id="3.30.1240.10">
    <property type="match status" value="1"/>
</dbReference>
<protein>
    <recommendedName>
        <fullName evidence="3">Cof subfamily of IIB subfamily of haloacid dehalogenase superfamily/HAD-superfamily hydrolase, subfamily IIB</fullName>
    </recommendedName>
</protein>
<dbReference type="NCBIfam" id="TIGR00099">
    <property type="entry name" value="Cof-subfamily"/>
    <property type="match status" value="1"/>
</dbReference>
<dbReference type="InterPro" id="IPR023214">
    <property type="entry name" value="HAD_sf"/>
</dbReference>
<dbReference type="EMBL" id="FNJM01000008">
    <property type="protein sequence ID" value="SDP58830.1"/>
    <property type="molecule type" value="Genomic_DNA"/>
</dbReference>
<dbReference type="NCBIfam" id="TIGR01484">
    <property type="entry name" value="HAD-SF-IIB"/>
    <property type="match status" value="1"/>
</dbReference>
<dbReference type="Proteomes" id="UP000198597">
    <property type="component" value="Unassembled WGS sequence"/>
</dbReference>
<dbReference type="InterPro" id="IPR006379">
    <property type="entry name" value="HAD-SF_hydro_IIB"/>
</dbReference>
<dbReference type="SFLD" id="SFLDG01140">
    <property type="entry name" value="C2.B:_Phosphomannomutase_and_P"/>
    <property type="match status" value="1"/>
</dbReference>
<accession>A0A1H0TYI9</accession>
<gene>
    <name evidence="1" type="ORF">SAMN04488529_108124</name>
</gene>
<evidence type="ECO:0000313" key="1">
    <source>
        <dbReference type="EMBL" id="SDP58830.1"/>
    </source>
</evidence>
<evidence type="ECO:0000313" key="2">
    <source>
        <dbReference type="Proteomes" id="UP000198597"/>
    </source>
</evidence>
<sequence length="266" mass="30471">MIKLIATDLDGTLLDENGNLPKDFRKTLKFLTTNHNIKFIAASGRPYNSLKEDFGDLTNAIILVSDNGALITDCNNIIHTNFIEPNLVKALISHYRKINKENLDIILSCKNTAYIESTNERFIKEMSKYYYKKEVVDNIQEITDDVLKITFCDFDNIKETAKNHFNPIFENELQLSFSGAIWLDITDKHTTKGIGVKKIQEKYVITKGETMAFGDYYNDITLFEKAYYSYAMDNASDFIKSKAKFVAPSNIDHGVIQVLKNKFNIK</sequence>
<proteinExistence type="predicted"/>
<dbReference type="Pfam" id="PF08282">
    <property type="entry name" value="Hydrolase_3"/>
    <property type="match status" value="1"/>
</dbReference>
<dbReference type="SFLD" id="SFLDS00003">
    <property type="entry name" value="Haloacid_Dehalogenase"/>
    <property type="match status" value="1"/>
</dbReference>
<dbReference type="PANTHER" id="PTHR10000">
    <property type="entry name" value="PHOSPHOSERINE PHOSPHATASE"/>
    <property type="match status" value="1"/>
</dbReference>
<dbReference type="GO" id="GO:0000287">
    <property type="term" value="F:magnesium ion binding"/>
    <property type="evidence" value="ECO:0007669"/>
    <property type="project" value="TreeGrafter"/>
</dbReference>